<dbReference type="EMBL" id="FNTH01000001">
    <property type="protein sequence ID" value="SED14251.1"/>
    <property type="molecule type" value="Genomic_DNA"/>
</dbReference>
<evidence type="ECO:0000313" key="1">
    <source>
        <dbReference type="EMBL" id="SED14251.1"/>
    </source>
</evidence>
<gene>
    <name evidence="1" type="ORF">SAMN05444164_3835</name>
</gene>
<sequence>MVNSVWTRKVRMLVVINLLAIVAVLLAIAAPHPISSAALGSEWQCSKAAFVLTTCRQAL</sequence>
<evidence type="ECO:0000313" key="2">
    <source>
        <dbReference type="Proteomes" id="UP000198992"/>
    </source>
</evidence>
<protein>
    <submittedName>
        <fullName evidence="1">Uncharacterized protein</fullName>
    </submittedName>
</protein>
<name>A0A1H4YAR3_9BRAD</name>
<reference evidence="1 2" key="1">
    <citation type="submission" date="2016-10" db="EMBL/GenBank/DDBJ databases">
        <authorList>
            <person name="de Groot N.N."/>
        </authorList>
    </citation>
    <scope>NUCLEOTIDE SEQUENCE [LARGE SCALE GENOMIC DNA]</scope>
    <source>
        <strain evidence="1 2">MT12</strain>
    </source>
</reference>
<accession>A0A1H4YAR3</accession>
<proteinExistence type="predicted"/>
<organism evidence="1 2">
    <name type="scientific">Bradyrhizobium erythrophlei</name>
    <dbReference type="NCBI Taxonomy" id="1437360"/>
    <lineage>
        <taxon>Bacteria</taxon>
        <taxon>Pseudomonadati</taxon>
        <taxon>Pseudomonadota</taxon>
        <taxon>Alphaproteobacteria</taxon>
        <taxon>Hyphomicrobiales</taxon>
        <taxon>Nitrobacteraceae</taxon>
        <taxon>Bradyrhizobium</taxon>
    </lineage>
</organism>
<dbReference type="AlphaFoldDB" id="A0A1H4YAR3"/>
<dbReference type="Proteomes" id="UP000198992">
    <property type="component" value="Unassembled WGS sequence"/>
</dbReference>